<dbReference type="SUPFAM" id="SSF51445">
    <property type="entry name" value="(Trans)glycosidases"/>
    <property type="match status" value="1"/>
</dbReference>
<evidence type="ECO:0000256" key="5">
    <source>
        <dbReference type="ARBA" id="ARBA00023295"/>
    </source>
</evidence>
<evidence type="ECO:0000313" key="12">
    <source>
        <dbReference type="Proteomes" id="UP000236655"/>
    </source>
</evidence>
<dbReference type="Gene3D" id="3.30.379.10">
    <property type="entry name" value="Chitobiase/beta-hexosaminidase domain 2-like"/>
    <property type="match status" value="1"/>
</dbReference>
<proteinExistence type="inferred from homology"/>
<dbReference type="GO" id="GO:0005975">
    <property type="term" value="P:carbohydrate metabolic process"/>
    <property type="evidence" value="ECO:0007669"/>
    <property type="project" value="InterPro"/>
</dbReference>
<evidence type="ECO:0000256" key="6">
    <source>
        <dbReference type="ARBA" id="ARBA00030512"/>
    </source>
</evidence>
<dbReference type="SUPFAM" id="SSF55545">
    <property type="entry name" value="beta-N-acetylhexosaminidase-like domain"/>
    <property type="match status" value="1"/>
</dbReference>
<dbReference type="InterPro" id="IPR015882">
    <property type="entry name" value="HEX_bac_N"/>
</dbReference>
<dbReference type="AlphaFoldDB" id="A0A2I7N5I8"/>
<dbReference type="Gene3D" id="3.20.20.80">
    <property type="entry name" value="Glycosidases"/>
    <property type="match status" value="1"/>
</dbReference>
<comment type="similarity">
    <text evidence="2">Belongs to the glycosyl hydrolase 20 family.</text>
</comment>
<dbReference type="Pfam" id="PF02838">
    <property type="entry name" value="Glyco_hydro_20b"/>
    <property type="match status" value="1"/>
</dbReference>
<feature type="active site" description="Proton donor" evidence="8">
    <location>
        <position position="467"/>
    </location>
</feature>
<sequence>MLQVLSKPGYQIQMQICDVSSLQCGNLQLDRNPVPNSLKGVESQDFTSGHITILKPASKFELNKGHNYQVRIQGLKSIPKNISMMPQSFFLLEQSRVTPLVVKEYDTRFYNESTVVNVETNIIKERWHGNIAPISPLVPLPQQVMYGKGFLNLESQIKVSNSFGNSAGAYYVLRQIQNSLEHGEGIANSDNAKSSLNIFNCNAHPVECEKLNDNPEGYRLEIKPQGINLYAIDTPGLFYGYQSLLQLFHFYGKSLPFQEIIDYPEYKYRGLMLDVARHYFTTAQIKQIIDVMAMHKLNTLHLHLADDEAWRIALSKYPELTRQSGIRYQGYKIGPSNLIDGNFDITNTQKLQYENAATQYQGIYTTQAILDLISYANLQGVKIIPEIEMPSHARSLKKALPKLYDFSKPVSYLTGGYNDNVLPVYKYGADESFTSTINGITTDVANLFSGQFVANNISHEISLSGDEVPLGAYPESASVATVSQEFFMKLSANLDDYKISGWQQMVQNDDGTIGENVIKPDHVGHIWAWIPVENRNGVSGMEMAKQLLEQEYPVVADFADYAYLDIRYSQKFMEPGLYWSTPYVDTWKTFMLGRQVAPLKAEYKTFTGVEGALWTELVPGQEHLWYMLLPKLSGIAEAGWSNPQTDNWEEFSQRLGCGNKGFLNYIATNAKVNYRGYPSGIALELPATACVKGK</sequence>
<evidence type="ECO:0000256" key="3">
    <source>
        <dbReference type="ARBA" id="ARBA00012663"/>
    </source>
</evidence>
<evidence type="ECO:0000256" key="8">
    <source>
        <dbReference type="PIRSR" id="PIRSR625705-1"/>
    </source>
</evidence>
<dbReference type="PRINTS" id="PR00738">
    <property type="entry name" value="GLHYDRLASE20"/>
</dbReference>
<evidence type="ECO:0000313" key="11">
    <source>
        <dbReference type="EMBL" id="AUR51718.1"/>
    </source>
</evidence>
<dbReference type="EMBL" id="CP024847">
    <property type="protein sequence ID" value="AUR51718.1"/>
    <property type="molecule type" value="Genomic_DNA"/>
</dbReference>
<accession>A0A2I7N5I8</accession>
<dbReference type="GO" id="GO:0016020">
    <property type="term" value="C:membrane"/>
    <property type="evidence" value="ECO:0007669"/>
    <property type="project" value="TreeGrafter"/>
</dbReference>
<reference evidence="12" key="1">
    <citation type="submission" date="2017-11" db="EMBL/GenBank/DDBJ databases">
        <authorList>
            <person name="Chan K.G."/>
            <person name="Lee L.S."/>
        </authorList>
    </citation>
    <scope>NUCLEOTIDE SEQUENCE [LARGE SCALE GENOMIC DNA]</scope>
    <source>
        <strain evidence="12">DSM 100970</strain>
    </source>
</reference>
<dbReference type="InterPro" id="IPR029018">
    <property type="entry name" value="Hex-like_dom2"/>
</dbReference>
<dbReference type="EC" id="3.2.1.52" evidence="3"/>
<evidence type="ECO:0000256" key="7">
    <source>
        <dbReference type="ARBA" id="ARBA00033000"/>
    </source>
</evidence>
<organism evidence="11 12">
    <name type="scientific">Aquella oligotrophica</name>
    <dbReference type="NCBI Taxonomy" id="2067065"/>
    <lineage>
        <taxon>Bacteria</taxon>
        <taxon>Pseudomonadati</taxon>
        <taxon>Pseudomonadota</taxon>
        <taxon>Betaproteobacteria</taxon>
        <taxon>Neisseriales</taxon>
        <taxon>Neisseriaceae</taxon>
        <taxon>Aquella</taxon>
    </lineage>
</organism>
<evidence type="ECO:0000259" key="10">
    <source>
        <dbReference type="Pfam" id="PF02838"/>
    </source>
</evidence>
<keyword evidence="4" id="KW-0378">Hydrolase</keyword>
<evidence type="ECO:0000256" key="4">
    <source>
        <dbReference type="ARBA" id="ARBA00022801"/>
    </source>
</evidence>
<dbReference type="GO" id="GO:0004563">
    <property type="term" value="F:beta-N-acetylhexosaminidase activity"/>
    <property type="evidence" value="ECO:0007669"/>
    <property type="project" value="UniProtKB-EC"/>
</dbReference>
<name>A0A2I7N5I8_9NEIS</name>
<dbReference type="PANTHER" id="PTHR22600:SF57">
    <property type="entry name" value="BETA-N-ACETYLHEXOSAMINIDASE"/>
    <property type="match status" value="1"/>
</dbReference>
<dbReference type="GO" id="GO:0030203">
    <property type="term" value="P:glycosaminoglycan metabolic process"/>
    <property type="evidence" value="ECO:0007669"/>
    <property type="project" value="TreeGrafter"/>
</dbReference>
<dbReference type="OrthoDB" id="9763537at2"/>
<feature type="domain" description="Glycoside hydrolase family 20 catalytic" evidence="9">
    <location>
        <begin position="266"/>
        <end position="642"/>
    </location>
</feature>
<feature type="domain" description="Beta-hexosaminidase bacterial type N-terminal" evidence="10">
    <location>
        <begin position="136"/>
        <end position="263"/>
    </location>
</feature>
<gene>
    <name evidence="11" type="ORF">CUN60_05215</name>
</gene>
<dbReference type="Proteomes" id="UP000236655">
    <property type="component" value="Chromosome"/>
</dbReference>
<evidence type="ECO:0000256" key="1">
    <source>
        <dbReference type="ARBA" id="ARBA00001231"/>
    </source>
</evidence>
<evidence type="ECO:0000259" key="9">
    <source>
        <dbReference type="Pfam" id="PF00728"/>
    </source>
</evidence>
<dbReference type="Pfam" id="PF00728">
    <property type="entry name" value="Glyco_hydro_20"/>
    <property type="match status" value="1"/>
</dbReference>
<keyword evidence="5" id="KW-0326">Glycosidase</keyword>
<comment type="catalytic activity">
    <reaction evidence="1">
        <text>Hydrolysis of terminal non-reducing N-acetyl-D-hexosamine residues in N-acetyl-beta-D-hexosaminides.</text>
        <dbReference type="EC" id="3.2.1.52"/>
    </reaction>
</comment>
<dbReference type="InterPro" id="IPR025705">
    <property type="entry name" value="Beta_hexosaminidase_sua/sub"/>
</dbReference>
<dbReference type="InterPro" id="IPR015883">
    <property type="entry name" value="Glyco_hydro_20_cat"/>
</dbReference>
<protein>
    <recommendedName>
        <fullName evidence="3">beta-N-acetylhexosaminidase</fullName>
        <ecNumber evidence="3">3.2.1.52</ecNumber>
    </recommendedName>
    <alternativeName>
        <fullName evidence="6">Beta-N-acetylhexosaminidase</fullName>
    </alternativeName>
    <alternativeName>
        <fullName evidence="7">N-acetyl-beta-glucosaminidase</fullName>
    </alternativeName>
</protein>
<dbReference type="RefSeq" id="WP_102951017.1">
    <property type="nucleotide sequence ID" value="NZ_CP024847.1"/>
</dbReference>
<evidence type="ECO:0000256" key="2">
    <source>
        <dbReference type="ARBA" id="ARBA00006285"/>
    </source>
</evidence>
<keyword evidence="12" id="KW-1185">Reference proteome</keyword>
<dbReference type="KEGG" id="nba:CUN60_05215"/>
<dbReference type="InterPro" id="IPR017853">
    <property type="entry name" value="GH"/>
</dbReference>
<dbReference type="PANTHER" id="PTHR22600">
    <property type="entry name" value="BETA-HEXOSAMINIDASE"/>
    <property type="match status" value="1"/>
</dbReference>